<reference evidence="10 12" key="2">
    <citation type="submission" date="2018-10" db="EMBL/GenBank/DDBJ databases">
        <title>Genomic Encyclopedia of Archaeal and Bacterial Type Strains, Phase II (KMG-II): from individual species to whole genera.</title>
        <authorList>
            <person name="Goeker M."/>
        </authorList>
    </citation>
    <scope>NUCLEOTIDE SEQUENCE [LARGE SCALE GENOMIC DNA]</scope>
    <source>
        <strain evidence="10 12">DSM 21886</strain>
    </source>
</reference>
<evidence type="ECO:0000313" key="12">
    <source>
        <dbReference type="Proteomes" id="UP000275027"/>
    </source>
</evidence>
<protein>
    <submittedName>
        <fullName evidence="10">Sterol desaturase/sphingolipid hydroxylase (Fatty acid hydroxylase superfamily)</fullName>
    </submittedName>
</protein>
<feature type="transmembrane region" description="Helical" evidence="7">
    <location>
        <begin position="6"/>
        <end position="22"/>
    </location>
</feature>
<feature type="transmembrane region" description="Helical" evidence="7">
    <location>
        <begin position="324"/>
        <end position="345"/>
    </location>
</feature>
<evidence type="ECO:0000259" key="8">
    <source>
        <dbReference type="Pfam" id="PF04116"/>
    </source>
</evidence>
<dbReference type="GO" id="GO:0050479">
    <property type="term" value="F:glyceryl-ether monooxygenase activity"/>
    <property type="evidence" value="ECO:0007669"/>
    <property type="project" value="TreeGrafter"/>
</dbReference>
<name>A0A497US87_9FLAO</name>
<keyword evidence="2 7" id="KW-0812">Transmembrane</keyword>
<dbReference type="EMBL" id="RCCB01000011">
    <property type="protein sequence ID" value="RLJ30456.1"/>
    <property type="molecule type" value="Genomic_DNA"/>
</dbReference>
<comment type="subcellular location">
    <subcellularLocation>
        <location evidence="1">Endomembrane system</location>
        <topology evidence="1">Multi-pass membrane protein</topology>
    </subcellularLocation>
</comment>
<evidence type="ECO:0000313" key="10">
    <source>
        <dbReference type="EMBL" id="RLJ30456.1"/>
    </source>
</evidence>
<keyword evidence="5" id="KW-0443">Lipid metabolism</keyword>
<dbReference type="GO" id="GO:0008610">
    <property type="term" value="P:lipid biosynthetic process"/>
    <property type="evidence" value="ECO:0007669"/>
    <property type="project" value="InterPro"/>
</dbReference>
<evidence type="ECO:0000256" key="5">
    <source>
        <dbReference type="ARBA" id="ARBA00023098"/>
    </source>
</evidence>
<keyword evidence="6 7" id="KW-0472">Membrane</keyword>
<keyword evidence="4" id="KW-0560">Oxidoreductase</keyword>
<feature type="domain" description="Fatty acid hydroxylase" evidence="8">
    <location>
        <begin position="84"/>
        <end position="216"/>
    </location>
</feature>
<organism evidence="10 12">
    <name type="scientific">Flavobacterium lindanitolerans</name>
    <dbReference type="NCBI Taxonomy" id="428988"/>
    <lineage>
        <taxon>Bacteria</taxon>
        <taxon>Pseudomonadati</taxon>
        <taxon>Bacteroidota</taxon>
        <taxon>Flavobacteriia</taxon>
        <taxon>Flavobacteriales</taxon>
        <taxon>Flavobacteriaceae</taxon>
        <taxon>Flavobacterium</taxon>
    </lineage>
</organism>
<dbReference type="Proteomes" id="UP000275027">
    <property type="component" value="Unassembled WGS sequence"/>
</dbReference>
<accession>A0A497US87</accession>
<dbReference type="PANTHER" id="PTHR21624">
    <property type="entry name" value="STEROL DESATURASE-RELATED PROTEIN"/>
    <property type="match status" value="1"/>
</dbReference>
<keyword evidence="11" id="KW-1185">Reference proteome</keyword>
<dbReference type="AlphaFoldDB" id="A0A497US87"/>
<feature type="transmembrane region" description="Helical" evidence="7">
    <location>
        <begin position="300"/>
        <end position="318"/>
    </location>
</feature>
<dbReference type="GO" id="GO:0005506">
    <property type="term" value="F:iron ion binding"/>
    <property type="evidence" value="ECO:0007669"/>
    <property type="project" value="InterPro"/>
</dbReference>
<evidence type="ECO:0000313" key="11">
    <source>
        <dbReference type="Proteomes" id="UP000233767"/>
    </source>
</evidence>
<evidence type="ECO:0000256" key="3">
    <source>
        <dbReference type="ARBA" id="ARBA00022989"/>
    </source>
</evidence>
<evidence type="ECO:0000256" key="6">
    <source>
        <dbReference type="ARBA" id="ARBA00023136"/>
    </source>
</evidence>
<feature type="transmembrane region" description="Helical" evidence="7">
    <location>
        <begin position="51"/>
        <end position="68"/>
    </location>
</feature>
<evidence type="ECO:0000313" key="9">
    <source>
        <dbReference type="EMBL" id="PKW20905.1"/>
    </source>
</evidence>
<gene>
    <name evidence="9" type="ORF">B0G92_2184</name>
    <name evidence="10" type="ORF">CLV50_1866</name>
</gene>
<dbReference type="RefSeq" id="WP_056066176.1">
    <property type="nucleotide sequence ID" value="NZ_JAEUTX010000028.1"/>
</dbReference>
<dbReference type="PANTHER" id="PTHR21624:SF1">
    <property type="entry name" value="ALKYLGLYCEROL MONOOXYGENASE"/>
    <property type="match status" value="1"/>
</dbReference>
<dbReference type="Pfam" id="PF04116">
    <property type="entry name" value="FA_hydroxylase"/>
    <property type="match status" value="1"/>
</dbReference>
<feature type="transmembrane region" description="Helical" evidence="7">
    <location>
        <begin position="80"/>
        <end position="97"/>
    </location>
</feature>
<keyword evidence="3 7" id="KW-1133">Transmembrane helix</keyword>
<dbReference type="Proteomes" id="UP000233767">
    <property type="component" value="Unassembled WGS sequence"/>
</dbReference>
<dbReference type="GO" id="GO:0012505">
    <property type="term" value="C:endomembrane system"/>
    <property type="evidence" value="ECO:0007669"/>
    <property type="project" value="UniProtKB-SubCell"/>
</dbReference>
<evidence type="ECO:0000256" key="2">
    <source>
        <dbReference type="ARBA" id="ARBA00022692"/>
    </source>
</evidence>
<proteinExistence type="predicted"/>
<evidence type="ECO:0000256" key="1">
    <source>
        <dbReference type="ARBA" id="ARBA00004127"/>
    </source>
</evidence>
<sequence>MENINFLAFAMPAFFLFVYLEYKLAQRKKRPEIFNYESSVSNISIGLAERLINLFIAASFYQLFYYIYEHYRIFDIPGNFWIWIGLILATDFVWYWYHRLGHEVNFFWAAHIVHHHSEEFNFTAAARITTFQAIIRTGFWCILPFLGFHPKMVITMLLVHGAYSFFTHTQVIGRIKWLEYVFVTPSVHGVHHASDEKYLDKNYGDMFTFWDRMFGTFQEEEEKPKYGLTHPLKSYSFLWQHFHYYFEIYELWKRSKGFKARWDAVFGSPAAMDQDIRPMLEKRFLQDKTDRSHRLKFRNYLYIQLAVSTLILTVFTYYFGSLGFYDKIFGLSFIIITLINCGALLEQRKWIYYLEYSRLFILSTYLLYIENLAEYFLVPVIIMIAAEKMFSLSRKYQNLVLQMESAKR</sequence>
<dbReference type="EMBL" id="PJND01000008">
    <property type="protein sequence ID" value="PKW20905.1"/>
    <property type="molecule type" value="Genomic_DNA"/>
</dbReference>
<reference evidence="9 11" key="1">
    <citation type="submission" date="2017-12" db="EMBL/GenBank/DDBJ databases">
        <title>Genomic Encyclopedia of Type Strains, Phase III (KMG-III): the genomes of soil and plant-associated and newly described type strains.</title>
        <authorList>
            <person name="Whitman W."/>
        </authorList>
    </citation>
    <scope>NUCLEOTIDE SEQUENCE [LARGE SCALE GENOMIC DNA]</scope>
    <source>
        <strain evidence="9 11">IP-10</strain>
    </source>
</reference>
<evidence type="ECO:0000256" key="4">
    <source>
        <dbReference type="ARBA" id="ARBA00023002"/>
    </source>
</evidence>
<comment type="caution">
    <text evidence="10">The sequence shown here is derived from an EMBL/GenBank/DDBJ whole genome shotgun (WGS) entry which is preliminary data.</text>
</comment>
<dbReference type="GO" id="GO:0016020">
    <property type="term" value="C:membrane"/>
    <property type="evidence" value="ECO:0007669"/>
    <property type="project" value="GOC"/>
</dbReference>
<dbReference type="InterPro" id="IPR006694">
    <property type="entry name" value="Fatty_acid_hydroxylase"/>
</dbReference>
<evidence type="ECO:0000256" key="7">
    <source>
        <dbReference type="SAM" id="Phobius"/>
    </source>
</evidence>
<feature type="transmembrane region" description="Helical" evidence="7">
    <location>
        <begin position="375"/>
        <end position="393"/>
    </location>
</feature>
<dbReference type="GO" id="GO:0006643">
    <property type="term" value="P:membrane lipid metabolic process"/>
    <property type="evidence" value="ECO:0007669"/>
    <property type="project" value="TreeGrafter"/>
</dbReference>
<dbReference type="InterPro" id="IPR051689">
    <property type="entry name" value="Sterol_desaturase/TMEM195"/>
</dbReference>